<dbReference type="PANTHER" id="PTHR36582:SF2">
    <property type="entry name" value="ANTITOXIN PARD"/>
    <property type="match status" value="1"/>
</dbReference>
<dbReference type="Proteomes" id="UP000248897">
    <property type="component" value="Chromosome 1"/>
</dbReference>
<reference evidence="6 7" key="1">
    <citation type="submission" date="2018-06" db="EMBL/GenBank/DDBJ databases">
        <authorList>
            <consortium name="Pathogen Informatics"/>
            <person name="Doyle S."/>
        </authorList>
    </citation>
    <scope>NUCLEOTIDE SEQUENCE [LARGE SCALE GENOMIC DNA]</scope>
    <source>
        <strain evidence="6 7">NCTC12961</strain>
    </source>
</reference>
<name>A0A2X4VEJ5_SERPL</name>
<protein>
    <recommendedName>
        <fullName evidence="2">Antitoxin ParD</fullName>
    </recommendedName>
</protein>
<proteinExistence type="inferred from homology"/>
<evidence type="ECO:0000313" key="8">
    <source>
        <dbReference type="Proteomes" id="UP000594967"/>
    </source>
</evidence>
<dbReference type="PANTHER" id="PTHR36582">
    <property type="entry name" value="ANTITOXIN PARD"/>
    <property type="match status" value="1"/>
</dbReference>
<gene>
    <name evidence="6" type="primary">parD1_2</name>
    <name evidence="5" type="ORF">I6G64_15930</name>
    <name evidence="6" type="ORF">NCTC12961_05123</name>
</gene>
<keyword evidence="3" id="KW-1277">Toxin-antitoxin system</keyword>
<evidence type="ECO:0000313" key="6">
    <source>
        <dbReference type="EMBL" id="SQI45222.1"/>
    </source>
</evidence>
<reference evidence="5 8" key="2">
    <citation type="submission" date="2020-12" db="EMBL/GenBank/DDBJ databases">
        <title>FDA dAtabase for Regulatory Grade micrObial Sequences (FDA-ARGOS): Supporting development and validation of Infectious Disease Dx tests.</title>
        <authorList>
            <person name="Sproer C."/>
            <person name="Gronow S."/>
            <person name="Severitt S."/>
            <person name="Schroder I."/>
            <person name="Tallon L."/>
            <person name="Sadzewicz L."/>
            <person name="Zhao X."/>
            <person name="Boylan J."/>
            <person name="Ott S."/>
            <person name="Bowen H."/>
            <person name="Vavikolanu K."/>
            <person name="Mehta A."/>
            <person name="Aluvathingal J."/>
            <person name="Nadendla S."/>
            <person name="Lowell S."/>
            <person name="Myers T."/>
            <person name="Yan Y."/>
            <person name="Sichtig H."/>
        </authorList>
    </citation>
    <scope>NUCLEOTIDE SEQUENCE [LARGE SCALE GENOMIC DNA]</scope>
    <source>
        <strain evidence="5 8">FDAARGOS_907</strain>
    </source>
</reference>
<evidence type="ECO:0000313" key="5">
    <source>
        <dbReference type="EMBL" id="QPS19084.1"/>
    </source>
</evidence>
<dbReference type="Pfam" id="PF03693">
    <property type="entry name" value="ParD_antitoxin"/>
    <property type="match status" value="1"/>
</dbReference>
<dbReference type="GO" id="GO:0006355">
    <property type="term" value="P:regulation of DNA-templated transcription"/>
    <property type="evidence" value="ECO:0007669"/>
    <property type="project" value="InterPro"/>
</dbReference>
<dbReference type="CDD" id="cd22231">
    <property type="entry name" value="RHH_NikR_HicB-like"/>
    <property type="match status" value="1"/>
</dbReference>
<comment type="function">
    <text evidence="4">Antitoxin component of a type II toxin-antitoxin (TA) system. Neutralizes the effect of toxin ParE.</text>
</comment>
<organism evidence="6 7">
    <name type="scientific">Serratia plymuthica</name>
    <dbReference type="NCBI Taxonomy" id="82996"/>
    <lineage>
        <taxon>Bacteria</taxon>
        <taxon>Pseudomonadati</taxon>
        <taxon>Pseudomonadota</taxon>
        <taxon>Gammaproteobacteria</taxon>
        <taxon>Enterobacterales</taxon>
        <taxon>Yersiniaceae</taxon>
        <taxon>Serratia</taxon>
    </lineage>
</organism>
<sequence length="86" mass="9684">MPTSIALSPHFEKFVHEQIDSGRYGNVSEVIRAGLRLLEEHERAMKIEELRVAIAQGIESGEGVPAEEAFSRLRTKYQRMVNNGSD</sequence>
<comment type="similarity">
    <text evidence="1">Belongs to the ParD antitoxin family.</text>
</comment>
<dbReference type="Gene3D" id="6.10.10.120">
    <property type="entry name" value="Antitoxin ParD1-like"/>
    <property type="match status" value="1"/>
</dbReference>
<dbReference type="AlphaFoldDB" id="A0A2X4VEJ5"/>
<dbReference type="STRING" id="82996.ADP72_14415"/>
<dbReference type="NCBIfam" id="TIGR02606">
    <property type="entry name" value="antidote_CC2985"/>
    <property type="match status" value="1"/>
</dbReference>
<dbReference type="InterPro" id="IPR022789">
    <property type="entry name" value="ParD"/>
</dbReference>
<dbReference type="EMBL" id="LS483469">
    <property type="protein sequence ID" value="SQI45222.1"/>
    <property type="molecule type" value="Genomic_DNA"/>
</dbReference>
<evidence type="ECO:0000256" key="3">
    <source>
        <dbReference type="ARBA" id="ARBA00022649"/>
    </source>
</evidence>
<evidence type="ECO:0000313" key="7">
    <source>
        <dbReference type="Proteomes" id="UP000248897"/>
    </source>
</evidence>
<dbReference type="InterPro" id="IPR010985">
    <property type="entry name" value="Ribbon_hlx_hlx"/>
</dbReference>
<dbReference type="SUPFAM" id="SSF47598">
    <property type="entry name" value="Ribbon-helix-helix"/>
    <property type="match status" value="1"/>
</dbReference>
<dbReference type="Proteomes" id="UP000594967">
    <property type="component" value="Chromosome"/>
</dbReference>
<accession>A0A2X4VEJ5</accession>
<evidence type="ECO:0000256" key="1">
    <source>
        <dbReference type="ARBA" id="ARBA00008580"/>
    </source>
</evidence>
<dbReference type="EMBL" id="CP065673">
    <property type="protein sequence ID" value="QPS19084.1"/>
    <property type="molecule type" value="Genomic_DNA"/>
</dbReference>
<evidence type="ECO:0000256" key="2">
    <source>
        <dbReference type="ARBA" id="ARBA00017940"/>
    </source>
</evidence>
<keyword evidence="8" id="KW-1185">Reference proteome</keyword>
<dbReference type="RefSeq" id="WP_063200826.1">
    <property type="nucleotide sequence ID" value="NZ_CAMITG010000001.1"/>
</dbReference>
<dbReference type="InterPro" id="IPR038296">
    <property type="entry name" value="ParD_sf"/>
</dbReference>
<evidence type="ECO:0000256" key="4">
    <source>
        <dbReference type="ARBA" id="ARBA00037106"/>
    </source>
</evidence>